<feature type="region of interest" description="Aspartate" evidence="9">
    <location>
        <begin position="195"/>
        <end position="198"/>
    </location>
</feature>
<dbReference type="Gene3D" id="3.30.930.10">
    <property type="entry name" value="Bira Bifunctional Protein, Domain 2"/>
    <property type="match status" value="1"/>
</dbReference>
<dbReference type="GO" id="GO:0016874">
    <property type="term" value="F:ligase activity"/>
    <property type="evidence" value="ECO:0007669"/>
    <property type="project" value="UniProtKB-KW"/>
</dbReference>
<feature type="binding site" evidence="9">
    <location>
        <begin position="217"/>
        <end position="219"/>
    </location>
    <ligand>
        <name>ATP</name>
        <dbReference type="ChEBI" id="CHEBI:30616"/>
    </ligand>
</feature>
<dbReference type="HAMAP" id="MF_02075">
    <property type="entry name" value="Asp_tRNA_synth_type2"/>
    <property type="match status" value="1"/>
</dbReference>
<feature type="binding site" evidence="9">
    <location>
        <position position="365"/>
    </location>
    <ligand>
        <name>Mg(2+)</name>
        <dbReference type="ChEBI" id="CHEBI:18420"/>
        <label>3</label>
    </ligand>
</feature>
<accession>A0ABM8IT88</accession>
<feature type="domain" description="Aminoacyl-transfer RNA synthetases class-II family profile" evidence="10">
    <location>
        <begin position="140"/>
        <end position="442"/>
    </location>
</feature>
<feature type="binding site" evidence="9">
    <location>
        <position position="365"/>
    </location>
    <ligand>
        <name>ATP</name>
        <dbReference type="ChEBI" id="CHEBI:30616"/>
    </ligand>
</feature>
<feature type="binding site" evidence="9">
    <location>
        <position position="173"/>
    </location>
    <ligand>
        <name>L-aspartate</name>
        <dbReference type="ChEBI" id="CHEBI:29991"/>
    </ligand>
</feature>
<feature type="binding site" evidence="9">
    <location>
        <begin position="225"/>
        <end position="227"/>
    </location>
    <ligand>
        <name>ATP</name>
        <dbReference type="ChEBI" id="CHEBI:30616"/>
    </ligand>
</feature>
<comment type="caution">
    <text evidence="9">Lacks conserved residue(s) required for the propagation of feature annotation.</text>
</comment>
<evidence type="ECO:0000256" key="2">
    <source>
        <dbReference type="ARBA" id="ARBA00005312"/>
    </source>
</evidence>
<dbReference type="Pfam" id="PF01336">
    <property type="entry name" value="tRNA_anti-codon"/>
    <property type="match status" value="1"/>
</dbReference>
<evidence type="ECO:0000256" key="7">
    <source>
        <dbReference type="ARBA" id="ARBA00022917"/>
    </source>
</evidence>
<keyword evidence="8 9" id="KW-0030">Aminoacyl-tRNA synthetase</keyword>
<comment type="cofactor">
    <cofactor evidence="9">
        <name>Mg(2+)</name>
        <dbReference type="ChEBI" id="CHEBI:18420"/>
    </cofactor>
    <text evidence="9">Binds 3 Mg(2+) cations per subunit. The strongest magnesium site (Mg1) is bound to the beta- and gamma-phosphates of ATP and four water molecules complete its coordination sphere.</text>
</comment>
<evidence type="ECO:0000313" key="11">
    <source>
        <dbReference type="EMBL" id="BES80762.1"/>
    </source>
</evidence>
<keyword evidence="6 9" id="KW-0067">ATP-binding</keyword>
<comment type="function">
    <text evidence="9">Catalyzes the attachment of L-aspartate to tRNA(Asp) in a two-step reaction: L-aspartate is first activated by ATP to form Asp-AMP and then transferred to the acceptor end of tRNA(Asp).</text>
</comment>
<keyword evidence="5 9" id="KW-0547">Nucleotide-binding</keyword>
<dbReference type="InterPro" id="IPR045864">
    <property type="entry name" value="aa-tRNA-synth_II/BPL/LPL"/>
</dbReference>
<feature type="binding site" evidence="9">
    <location>
        <position position="365"/>
    </location>
    <ligand>
        <name>Mg(2+)</name>
        <dbReference type="ChEBI" id="CHEBI:18420"/>
        <label>2</label>
    </ligand>
</feature>
<dbReference type="PANTHER" id="PTHR43450">
    <property type="entry name" value="ASPARTYL-TRNA SYNTHETASE"/>
    <property type="match status" value="1"/>
</dbReference>
<evidence type="ECO:0000256" key="4">
    <source>
        <dbReference type="ARBA" id="ARBA00022598"/>
    </source>
</evidence>
<dbReference type="SUPFAM" id="SSF50249">
    <property type="entry name" value="Nucleic acid-binding proteins"/>
    <property type="match status" value="1"/>
</dbReference>
<proteinExistence type="inferred from homology"/>
<comment type="similarity">
    <text evidence="2 9">Belongs to the class-II aminoacyl-tRNA synthetase family. Type 2 subfamily.</text>
</comment>
<dbReference type="InterPro" id="IPR004523">
    <property type="entry name" value="Asp-tRNA_synthase_2"/>
</dbReference>
<dbReference type="EC" id="6.1.1.12" evidence="9"/>
<dbReference type="PROSITE" id="PS50862">
    <property type="entry name" value="AA_TRNA_LIGASE_II"/>
    <property type="match status" value="1"/>
</dbReference>
<keyword evidence="9" id="KW-0479">Metal-binding</keyword>
<reference evidence="11 12" key="1">
    <citation type="submission" date="2023-09" db="EMBL/GenBank/DDBJ databases">
        <title>Pyrofollis japonicus gen. nov. sp. nov., a novel member of the family Pyrodictiaceae isolated from the Iheya North hydrothermal field.</title>
        <authorList>
            <person name="Miyazaki U."/>
            <person name="Sanari M."/>
            <person name="Tame A."/>
            <person name="Kitajima M."/>
            <person name="Okamoto A."/>
            <person name="Sawayama S."/>
            <person name="Miyazaki J."/>
            <person name="Takai K."/>
            <person name="Nakagawa S."/>
        </authorList>
    </citation>
    <scope>NUCLEOTIDE SEQUENCE [LARGE SCALE GENOMIC DNA]</scope>
    <source>
        <strain evidence="11 12">AV2</strain>
    </source>
</reference>
<dbReference type="Pfam" id="PF00152">
    <property type="entry name" value="tRNA-synt_2"/>
    <property type="match status" value="1"/>
</dbReference>
<dbReference type="InterPro" id="IPR004365">
    <property type="entry name" value="NA-bd_OB_tRNA"/>
</dbReference>
<keyword evidence="3 9" id="KW-0963">Cytoplasm</keyword>
<dbReference type="PANTHER" id="PTHR43450:SF1">
    <property type="entry name" value="ASPARTATE--TRNA LIGASE, CYTOPLASMIC"/>
    <property type="match status" value="1"/>
</dbReference>
<feature type="binding site" evidence="9">
    <location>
        <position position="372"/>
    </location>
    <ligand>
        <name>L-aspartate</name>
        <dbReference type="ChEBI" id="CHEBI:29991"/>
    </ligand>
</feature>
<evidence type="ECO:0000256" key="8">
    <source>
        <dbReference type="ARBA" id="ARBA00023146"/>
    </source>
</evidence>
<feature type="binding site" evidence="9">
    <location>
        <begin position="413"/>
        <end position="416"/>
    </location>
    <ligand>
        <name>ATP</name>
        <dbReference type="ChEBI" id="CHEBI:30616"/>
    </ligand>
</feature>
<dbReference type="EMBL" id="AP028907">
    <property type="protein sequence ID" value="BES80762.1"/>
    <property type="molecule type" value="Genomic_DNA"/>
</dbReference>
<dbReference type="CDD" id="cd00776">
    <property type="entry name" value="AsxRS_core"/>
    <property type="match status" value="1"/>
</dbReference>
<dbReference type="RefSeq" id="WP_338251265.1">
    <property type="nucleotide sequence ID" value="NZ_AP028907.1"/>
</dbReference>
<dbReference type="Proteomes" id="UP001341135">
    <property type="component" value="Chromosome"/>
</dbReference>
<comment type="subcellular location">
    <subcellularLocation>
        <location evidence="1 9">Cytoplasm</location>
    </subcellularLocation>
</comment>
<dbReference type="InterPro" id="IPR047089">
    <property type="entry name" value="Asp-tRNA-ligase_1_N"/>
</dbReference>
<dbReference type="InterPro" id="IPR004364">
    <property type="entry name" value="Aa-tRNA-synt_II"/>
</dbReference>
<name>A0ABM8IT88_9CREN</name>
<dbReference type="NCBIfam" id="NF003483">
    <property type="entry name" value="PRK05159.1"/>
    <property type="match status" value="1"/>
</dbReference>
<protein>
    <recommendedName>
        <fullName evidence="9">Aspartate--tRNA ligase</fullName>
        <ecNumber evidence="9">6.1.1.12</ecNumber>
    </recommendedName>
    <alternativeName>
        <fullName evidence="9">Aspartyl-tRNA synthetase</fullName>
        <shortName evidence="9">AspRS</shortName>
    </alternativeName>
</protein>
<dbReference type="InterPro" id="IPR002312">
    <property type="entry name" value="Asp/Asn-tRNA-synth_IIb"/>
</dbReference>
<gene>
    <name evidence="9 11" type="primary">aspS</name>
    <name evidence="11" type="ORF">PABY_03290</name>
</gene>
<feature type="binding site" evidence="9">
    <location>
        <position position="368"/>
    </location>
    <ligand>
        <name>L-aspartate</name>
        <dbReference type="ChEBI" id="CHEBI:29991"/>
    </ligand>
</feature>
<feature type="binding site" evidence="9">
    <location>
        <position position="217"/>
    </location>
    <ligand>
        <name>L-aspartate</name>
        <dbReference type="ChEBI" id="CHEBI:29991"/>
    </ligand>
</feature>
<comment type="subunit">
    <text evidence="9">Homodimer.</text>
</comment>
<keyword evidence="9" id="KW-0460">Magnesium</keyword>
<dbReference type="PRINTS" id="PR01042">
    <property type="entry name" value="TRNASYNTHASP"/>
</dbReference>
<evidence type="ECO:0000256" key="5">
    <source>
        <dbReference type="ARBA" id="ARBA00022741"/>
    </source>
</evidence>
<evidence type="ECO:0000256" key="1">
    <source>
        <dbReference type="ARBA" id="ARBA00004496"/>
    </source>
</evidence>
<organism evidence="11 12">
    <name type="scientific">Pyrodictium abyssi</name>
    <dbReference type="NCBI Taxonomy" id="54256"/>
    <lineage>
        <taxon>Archaea</taxon>
        <taxon>Thermoproteota</taxon>
        <taxon>Thermoprotei</taxon>
        <taxon>Desulfurococcales</taxon>
        <taxon>Pyrodictiaceae</taxon>
        <taxon>Pyrodictium</taxon>
    </lineage>
</organism>
<evidence type="ECO:0000259" key="10">
    <source>
        <dbReference type="PROSITE" id="PS50862"/>
    </source>
</evidence>
<comment type="catalytic activity">
    <reaction evidence="9">
        <text>tRNA(Asp) + L-aspartate + ATP = L-aspartyl-tRNA(Asp) + AMP + diphosphate</text>
        <dbReference type="Rhea" id="RHEA:19649"/>
        <dbReference type="Rhea" id="RHEA-COMP:9660"/>
        <dbReference type="Rhea" id="RHEA-COMP:9678"/>
        <dbReference type="ChEBI" id="CHEBI:29991"/>
        <dbReference type="ChEBI" id="CHEBI:30616"/>
        <dbReference type="ChEBI" id="CHEBI:33019"/>
        <dbReference type="ChEBI" id="CHEBI:78442"/>
        <dbReference type="ChEBI" id="CHEBI:78516"/>
        <dbReference type="ChEBI" id="CHEBI:456215"/>
        <dbReference type="EC" id="6.1.1.12"/>
    </reaction>
</comment>
<feature type="binding site" evidence="9">
    <location>
        <position position="368"/>
    </location>
    <ligand>
        <name>Mg(2+)</name>
        <dbReference type="ChEBI" id="CHEBI:18420"/>
        <label>2</label>
    </ligand>
</feature>
<evidence type="ECO:0000313" key="12">
    <source>
        <dbReference type="Proteomes" id="UP001341135"/>
    </source>
</evidence>
<keyword evidence="4 9" id="KW-0436">Ligase</keyword>
<evidence type="ECO:0000256" key="9">
    <source>
        <dbReference type="HAMAP-Rule" id="MF_02075"/>
    </source>
</evidence>
<sequence>MGISLRSRIHIAELLDKGEVGKEYTVAGWVDTVRAHGGIVFVVLRDRTGKIQLVVKKNVSKEAWKTAKNLTPESVIAARGTLVESKAALGGRELVVGELTVYSKADALPIDIKDHTKTILAKRLDWRFLDLRNPRNLLIFLIEAEMARAAREWFYEHGFVEIFTSKIVGAATEGGAEVFSIVYFDKPAFLAQSPQLYKQMGVIAGFERVFEIGPAFRAEPHHTTRHLTEYTSLDLEMGFIDSFEDVMDAVEGVVRAMIRRAISTYGSQIKEYFPNAILEEPKEIPRITIREAYKLLESAGVEVEWGEDLSSEGERKLGEIIEREYGSPMVFVTEYPWRARPFYTMKKPDDPEWTLSFDLLFRGLEIATGGQREHRYEVLVKQIEEKGLNPRNFEWYLNMFRFGAPPHGGAGIGLERVAMQLLGLGNIREARLLPRDPERLTP</sequence>
<dbReference type="Gene3D" id="2.40.50.140">
    <property type="entry name" value="Nucleic acid-binding proteins"/>
    <property type="match status" value="1"/>
</dbReference>
<evidence type="ECO:0000256" key="3">
    <source>
        <dbReference type="ARBA" id="ARBA00022490"/>
    </source>
</evidence>
<evidence type="ECO:0000256" key="6">
    <source>
        <dbReference type="ARBA" id="ARBA00022840"/>
    </source>
</evidence>
<dbReference type="InterPro" id="IPR006195">
    <property type="entry name" value="aa-tRNA-synth_II"/>
</dbReference>
<dbReference type="NCBIfam" id="TIGR00458">
    <property type="entry name" value="aspS_nondisc"/>
    <property type="match status" value="1"/>
</dbReference>
<dbReference type="SUPFAM" id="SSF55681">
    <property type="entry name" value="Class II aaRS and biotin synthetases"/>
    <property type="match status" value="1"/>
</dbReference>
<keyword evidence="7 9" id="KW-0648">Protein biosynthesis</keyword>
<dbReference type="GeneID" id="89288358"/>
<dbReference type="InterPro" id="IPR012340">
    <property type="entry name" value="NA-bd_OB-fold"/>
</dbReference>
<keyword evidence="12" id="KW-1185">Reference proteome</keyword>
<dbReference type="CDD" id="cd04317">
    <property type="entry name" value="EcAspRS_like_N"/>
    <property type="match status" value="1"/>
</dbReference>